<accession>A0A919MKQ4</accession>
<sequence>MGGYGFQVGPVVVLVLLNATFSDTEIALISLRESQVQRLERASRTGRVMARLARPLVKSPMTGHSQIARWRGEHQACFGASKSIEKACTWAGPSSVGWNHD</sequence>
<evidence type="ECO:0000313" key="1">
    <source>
        <dbReference type="EMBL" id="GIE53119.1"/>
    </source>
</evidence>
<gene>
    <name evidence="1" type="ORF">Ani05nite_66530</name>
</gene>
<reference evidence="1" key="1">
    <citation type="submission" date="2021-01" db="EMBL/GenBank/DDBJ databases">
        <title>Whole genome shotgun sequence of Actinoplanes nipponensis NBRC 14063.</title>
        <authorList>
            <person name="Komaki H."/>
            <person name="Tamura T."/>
        </authorList>
    </citation>
    <scope>NUCLEOTIDE SEQUENCE</scope>
    <source>
        <strain evidence="1">NBRC 14063</strain>
    </source>
</reference>
<comment type="caution">
    <text evidence="1">The sequence shown here is derived from an EMBL/GenBank/DDBJ whole genome shotgun (WGS) entry which is preliminary data.</text>
</comment>
<dbReference type="AlphaFoldDB" id="A0A919MKQ4"/>
<evidence type="ECO:0000313" key="2">
    <source>
        <dbReference type="Proteomes" id="UP000647172"/>
    </source>
</evidence>
<protein>
    <submittedName>
        <fullName evidence="1">Uncharacterized protein</fullName>
    </submittedName>
</protein>
<dbReference type="Proteomes" id="UP000647172">
    <property type="component" value="Unassembled WGS sequence"/>
</dbReference>
<name>A0A919MKQ4_9ACTN</name>
<organism evidence="1 2">
    <name type="scientific">Actinoplanes nipponensis</name>
    <dbReference type="NCBI Taxonomy" id="135950"/>
    <lineage>
        <taxon>Bacteria</taxon>
        <taxon>Bacillati</taxon>
        <taxon>Actinomycetota</taxon>
        <taxon>Actinomycetes</taxon>
        <taxon>Micromonosporales</taxon>
        <taxon>Micromonosporaceae</taxon>
        <taxon>Actinoplanes</taxon>
    </lineage>
</organism>
<dbReference type="EMBL" id="BOMQ01000079">
    <property type="protein sequence ID" value="GIE53119.1"/>
    <property type="molecule type" value="Genomic_DNA"/>
</dbReference>
<proteinExistence type="predicted"/>
<keyword evidence="2" id="KW-1185">Reference proteome</keyword>